<dbReference type="PANTHER" id="PTHR33112">
    <property type="entry name" value="DOMAIN PROTEIN, PUTATIVE-RELATED"/>
    <property type="match status" value="1"/>
</dbReference>
<evidence type="ECO:0000313" key="3">
    <source>
        <dbReference type="Proteomes" id="UP000030651"/>
    </source>
</evidence>
<keyword evidence="3" id="KW-1185">Reference proteome</keyword>
<dbReference type="eggNOG" id="ENOG502SIFP">
    <property type="taxonomic scope" value="Eukaryota"/>
</dbReference>
<reference evidence="3" key="1">
    <citation type="journal article" date="2015" name="BMC Genomics">
        <title>Genomic and transcriptomic analysis of the endophytic fungus Pestalotiopsis fici reveals its lifestyle and high potential for synthesis of natural products.</title>
        <authorList>
            <person name="Wang X."/>
            <person name="Zhang X."/>
            <person name="Liu L."/>
            <person name="Xiang M."/>
            <person name="Wang W."/>
            <person name="Sun X."/>
            <person name="Che Y."/>
            <person name="Guo L."/>
            <person name="Liu G."/>
            <person name="Guo L."/>
            <person name="Wang C."/>
            <person name="Yin W.B."/>
            <person name="Stadler M."/>
            <person name="Zhang X."/>
            <person name="Liu X."/>
        </authorList>
    </citation>
    <scope>NUCLEOTIDE SEQUENCE [LARGE SCALE GENOMIC DNA]</scope>
    <source>
        <strain evidence="3">W106-1 / CGMCC3.15140</strain>
    </source>
</reference>
<dbReference type="EMBL" id="KI912117">
    <property type="protein sequence ID" value="ETS76486.1"/>
    <property type="molecule type" value="Genomic_DNA"/>
</dbReference>
<organism evidence="2 3">
    <name type="scientific">Pestalotiopsis fici (strain W106-1 / CGMCC3.15140)</name>
    <dbReference type="NCBI Taxonomy" id="1229662"/>
    <lineage>
        <taxon>Eukaryota</taxon>
        <taxon>Fungi</taxon>
        <taxon>Dikarya</taxon>
        <taxon>Ascomycota</taxon>
        <taxon>Pezizomycotina</taxon>
        <taxon>Sordariomycetes</taxon>
        <taxon>Xylariomycetidae</taxon>
        <taxon>Amphisphaeriales</taxon>
        <taxon>Sporocadaceae</taxon>
        <taxon>Pestalotiopsis</taxon>
    </lineage>
</organism>
<proteinExistence type="predicted"/>
<dbReference type="KEGG" id="pfy:PFICI_11873"/>
<dbReference type="STRING" id="1229662.W3WUE5"/>
<evidence type="ECO:0000259" key="1">
    <source>
        <dbReference type="Pfam" id="PF06985"/>
    </source>
</evidence>
<evidence type="ECO:0000313" key="2">
    <source>
        <dbReference type="EMBL" id="ETS76486.1"/>
    </source>
</evidence>
<sequence length="660" mass="74079">MSQVCSVCYGILEKLFDDETYSDVTWDERGMYRVTKFGVTKPSQNEGAQELVNCLTLFESCNLCRLFKASGMPGRWTHDDAKNFEPHIRIAPDAQLPGNKGIGLISLGGYSGAGIHLVADASSQAYGRGDVSGTFLHNTGTPESFVKCREWFTRCQKQHSQCEYTMAGDMIGLEHPLPTRILEIDTENDCLRLVETRGTMGRWAALSYCWGGDVPLKTTRENLGQRLAGIQMSDLPKTFFDAVKVTRELGLHHIWIDSLCILQGDVQDWKSEAGKMGAVYEFAEIVLVAAAAENSVAGLFMDVNTDEYREPDTEEYREPELTWAELPYIKGGVEAGSIWGVANAHRSTSMELFAPLKTRAWTIQERCLARRSIYFAKDGIWWCCRQYESTCWRHDAKSFVDHQVQWRETGDWSLLLKHFQSGRLTVLTDNLPALEGIASRAAANRGDKYYHGCWTGDMPDQLLWCGPVERPAELADRPTWSWASTYGRRRFYIYDESGAEEPRGVYCQSFDPGTDGELKVRLCPILTNIDAIQTPLDDDTLRRNLHLHIGINHVAAFLCSSLTNMLMIKVDGQIVGGAVVDDMVWYLNQVKTGNALAGCVLLRAEKYGQDDSSCDSPNRYFGLLLVRKSGDPDTYSRAGLMMLHSTSCVEKAIRKDFVLI</sequence>
<accession>W3WUE5</accession>
<dbReference type="Pfam" id="PF06985">
    <property type="entry name" value="HET"/>
    <property type="match status" value="1"/>
</dbReference>
<feature type="domain" description="Heterokaryon incompatibility" evidence="1">
    <location>
        <begin position="203"/>
        <end position="365"/>
    </location>
</feature>
<gene>
    <name evidence="2" type="ORF">PFICI_11873</name>
</gene>
<dbReference type="PANTHER" id="PTHR33112:SF10">
    <property type="entry name" value="TOL"/>
    <property type="match status" value="1"/>
</dbReference>
<name>W3WUE5_PESFW</name>
<dbReference type="OrthoDB" id="47007at2759"/>
<dbReference type="InParanoid" id="W3WUE5"/>
<dbReference type="GeneID" id="19276886"/>
<protein>
    <recommendedName>
        <fullName evidence="1">Heterokaryon incompatibility domain-containing protein</fullName>
    </recommendedName>
</protein>
<dbReference type="AlphaFoldDB" id="W3WUE5"/>
<dbReference type="HOGENOM" id="CLU_415664_0_0_1"/>
<dbReference type="InterPro" id="IPR010730">
    <property type="entry name" value="HET"/>
</dbReference>
<dbReference type="Proteomes" id="UP000030651">
    <property type="component" value="Unassembled WGS sequence"/>
</dbReference>
<dbReference type="RefSeq" id="XP_007838645.1">
    <property type="nucleotide sequence ID" value="XM_007840454.1"/>
</dbReference>